<organism evidence="2 3">
    <name type="scientific">Saccharothrix variisporea</name>
    <dbReference type="NCBI Taxonomy" id="543527"/>
    <lineage>
        <taxon>Bacteria</taxon>
        <taxon>Bacillati</taxon>
        <taxon>Actinomycetota</taxon>
        <taxon>Actinomycetes</taxon>
        <taxon>Pseudonocardiales</taxon>
        <taxon>Pseudonocardiaceae</taxon>
        <taxon>Saccharothrix</taxon>
    </lineage>
</organism>
<feature type="transmembrane region" description="Helical" evidence="1">
    <location>
        <begin position="67"/>
        <end position="84"/>
    </location>
</feature>
<keyword evidence="1" id="KW-0812">Transmembrane</keyword>
<reference evidence="2 3" key="1">
    <citation type="submission" date="2018-10" db="EMBL/GenBank/DDBJ databases">
        <title>Sequencing the genomes of 1000 actinobacteria strains.</title>
        <authorList>
            <person name="Klenk H.-P."/>
        </authorList>
    </citation>
    <scope>NUCLEOTIDE SEQUENCE [LARGE SCALE GENOMIC DNA]</scope>
    <source>
        <strain evidence="2 3">DSM 43911</strain>
    </source>
</reference>
<keyword evidence="1" id="KW-1133">Transmembrane helix</keyword>
<comment type="caution">
    <text evidence="2">The sequence shown here is derived from an EMBL/GenBank/DDBJ whole genome shotgun (WGS) entry which is preliminary data.</text>
</comment>
<feature type="transmembrane region" description="Helical" evidence="1">
    <location>
        <begin position="90"/>
        <end position="109"/>
    </location>
</feature>
<keyword evidence="1" id="KW-0472">Membrane</keyword>
<feature type="transmembrane region" description="Helical" evidence="1">
    <location>
        <begin position="38"/>
        <end position="60"/>
    </location>
</feature>
<sequence>MTVLLLAEMAVLSIPAVRAGTGMGTGSGQGIALGNRPGMLLAAGTILLVTSGSALVTAWLRPQARTWLATFSGAHAAAAGLGWAHGLPLLTLVSILTVALVPAVVLLPGQRSQ</sequence>
<accession>A0A495XE99</accession>
<name>A0A495XE99_9PSEU</name>
<dbReference type="Proteomes" id="UP000272729">
    <property type="component" value="Unassembled WGS sequence"/>
</dbReference>
<dbReference type="EMBL" id="RBXR01000001">
    <property type="protein sequence ID" value="RKT72781.1"/>
    <property type="molecule type" value="Genomic_DNA"/>
</dbReference>
<dbReference type="AlphaFoldDB" id="A0A495XE99"/>
<keyword evidence="3" id="KW-1185">Reference proteome</keyword>
<proteinExistence type="predicted"/>
<evidence type="ECO:0000313" key="2">
    <source>
        <dbReference type="EMBL" id="RKT72781.1"/>
    </source>
</evidence>
<evidence type="ECO:0000256" key="1">
    <source>
        <dbReference type="SAM" id="Phobius"/>
    </source>
</evidence>
<evidence type="ECO:0000313" key="3">
    <source>
        <dbReference type="Proteomes" id="UP000272729"/>
    </source>
</evidence>
<gene>
    <name evidence="2" type="ORF">DFJ66_6105</name>
</gene>
<protein>
    <submittedName>
        <fullName evidence="2">Uncharacterized protein</fullName>
    </submittedName>
</protein>